<organism evidence="1 2">
    <name type="scientific">Auriscalpium vulgare</name>
    <dbReference type="NCBI Taxonomy" id="40419"/>
    <lineage>
        <taxon>Eukaryota</taxon>
        <taxon>Fungi</taxon>
        <taxon>Dikarya</taxon>
        <taxon>Basidiomycota</taxon>
        <taxon>Agaricomycotina</taxon>
        <taxon>Agaricomycetes</taxon>
        <taxon>Russulales</taxon>
        <taxon>Auriscalpiaceae</taxon>
        <taxon>Auriscalpium</taxon>
    </lineage>
</organism>
<reference evidence="1" key="1">
    <citation type="submission" date="2021-02" db="EMBL/GenBank/DDBJ databases">
        <authorList>
            <consortium name="DOE Joint Genome Institute"/>
            <person name="Ahrendt S."/>
            <person name="Looney B.P."/>
            <person name="Miyauchi S."/>
            <person name="Morin E."/>
            <person name="Drula E."/>
            <person name="Courty P.E."/>
            <person name="Chicoki N."/>
            <person name="Fauchery L."/>
            <person name="Kohler A."/>
            <person name="Kuo A."/>
            <person name="Labutti K."/>
            <person name="Pangilinan J."/>
            <person name="Lipzen A."/>
            <person name="Riley R."/>
            <person name="Andreopoulos W."/>
            <person name="He G."/>
            <person name="Johnson J."/>
            <person name="Barry K.W."/>
            <person name="Grigoriev I.V."/>
            <person name="Nagy L."/>
            <person name="Hibbett D."/>
            <person name="Henrissat B."/>
            <person name="Matheny P.B."/>
            <person name="Labbe J."/>
            <person name="Martin F."/>
        </authorList>
    </citation>
    <scope>NUCLEOTIDE SEQUENCE</scope>
    <source>
        <strain evidence="1">FP105234-sp</strain>
    </source>
</reference>
<comment type="caution">
    <text evidence="1">The sequence shown here is derived from an EMBL/GenBank/DDBJ whole genome shotgun (WGS) entry which is preliminary data.</text>
</comment>
<keyword evidence="2" id="KW-1185">Reference proteome</keyword>
<reference evidence="1" key="2">
    <citation type="journal article" date="2022" name="New Phytol.">
        <title>Evolutionary transition to the ectomycorrhizal habit in the genomes of a hyperdiverse lineage of mushroom-forming fungi.</title>
        <authorList>
            <person name="Looney B."/>
            <person name="Miyauchi S."/>
            <person name="Morin E."/>
            <person name="Drula E."/>
            <person name="Courty P.E."/>
            <person name="Kohler A."/>
            <person name="Kuo A."/>
            <person name="LaButti K."/>
            <person name="Pangilinan J."/>
            <person name="Lipzen A."/>
            <person name="Riley R."/>
            <person name="Andreopoulos W."/>
            <person name="He G."/>
            <person name="Johnson J."/>
            <person name="Nolan M."/>
            <person name="Tritt A."/>
            <person name="Barry K.W."/>
            <person name="Grigoriev I.V."/>
            <person name="Nagy L.G."/>
            <person name="Hibbett D."/>
            <person name="Henrissat B."/>
            <person name="Matheny P.B."/>
            <person name="Labbe J."/>
            <person name="Martin F.M."/>
        </authorList>
    </citation>
    <scope>NUCLEOTIDE SEQUENCE</scope>
    <source>
        <strain evidence="1">FP105234-sp</strain>
    </source>
</reference>
<name>A0ACB8R0X7_9AGAM</name>
<protein>
    <submittedName>
        <fullName evidence="1">Uncharacterized protein</fullName>
    </submittedName>
</protein>
<gene>
    <name evidence="1" type="ORF">FA95DRAFT_1684881</name>
</gene>
<sequence length="382" mass="42074">MQPLLALCGNNWKAEQMLRNTLKATKKEDQELAAEDDDDDAPIISPPIISPPIISPPIIELASDKSKKQKKDLNSTPIRPEIEKRSKAAPVSPLRFETAPAPVPTRVGPALKAASFLGTPLSEAASLPEAMPEGNPQPEAVKEPVDVDFIAVNPSVSHLLEVFRDEFPDIKSARPLLEAMKAAGVSDEDGAPDDGVISLLNALESADPNDDDLDSDNDNEQWGHKQFNAGFTYSGIKSWDQVGTVATACRLIAAALRTCKVARHMCFVRDREAKDYLSDVYLEKLVDTISECWNKAHPTESSADGSTPQTELTEDELRASWSLLTKDEIKAWLEKQNIKPKTKPKTKIEFVTALFECPEDDRPTEDDVRAIIKERKGRKSRG</sequence>
<evidence type="ECO:0000313" key="1">
    <source>
        <dbReference type="EMBL" id="KAI0037448.1"/>
    </source>
</evidence>
<dbReference type="Proteomes" id="UP000814033">
    <property type="component" value="Unassembled WGS sequence"/>
</dbReference>
<accession>A0ACB8R0X7</accession>
<evidence type="ECO:0000313" key="2">
    <source>
        <dbReference type="Proteomes" id="UP000814033"/>
    </source>
</evidence>
<proteinExistence type="predicted"/>
<dbReference type="EMBL" id="MU276952">
    <property type="protein sequence ID" value="KAI0037448.1"/>
    <property type="molecule type" value="Genomic_DNA"/>
</dbReference>